<dbReference type="AlphaFoldDB" id="A0AAU0UK03"/>
<name>A0AAU0UK03_9FIRM</name>
<dbReference type="PROSITE" id="PS51379">
    <property type="entry name" value="4FE4S_FER_2"/>
    <property type="match status" value="2"/>
</dbReference>
<dbReference type="EMBL" id="CP121694">
    <property type="protein sequence ID" value="WRO21114.1"/>
    <property type="molecule type" value="Genomic_DNA"/>
</dbReference>
<dbReference type="SUPFAM" id="SSF54862">
    <property type="entry name" value="4Fe-4S ferredoxins"/>
    <property type="match status" value="1"/>
</dbReference>
<keyword evidence="4" id="KW-0411">Iron-sulfur</keyword>
<gene>
    <name evidence="6" type="ORF">MFMK1_000909</name>
</gene>
<evidence type="ECO:0000256" key="3">
    <source>
        <dbReference type="ARBA" id="ARBA00023004"/>
    </source>
</evidence>
<dbReference type="InterPro" id="IPR017900">
    <property type="entry name" value="4Fe4S_Fe_S_CS"/>
</dbReference>
<dbReference type="Proteomes" id="UP001329915">
    <property type="component" value="Chromosome"/>
</dbReference>
<dbReference type="GO" id="GO:0016491">
    <property type="term" value="F:oxidoreductase activity"/>
    <property type="evidence" value="ECO:0007669"/>
    <property type="project" value="UniProtKB-KW"/>
</dbReference>
<keyword evidence="7" id="KW-1185">Reference proteome</keyword>
<dbReference type="Pfam" id="PF02662">
    <property type="entry name" value="FlpD"/>
    <property type="match status" value="1"/>
</dbReference>
<sequence>MHIGLFFSTVNGLITQSVDVHKLARDYSDQFVVSVFEDFFNAQEIQDMLIKMEVNSLDAVLLIGESPLAYRNRRSADFMLEGIEGLGINPNKVGFVNLKEQLALVHPGKNSVHTEKAKLLIDAEIARLVEAHDLEIIPIAPRKTVAIIGATPAGFLASQQLLQKNYMVHMIENDKVDLNQLAKSSRDLHPVITYVHRHSNFHLHTAATVNEFYGYVGDYSLQLDIAGDSVSLAAGAVIIADFNNLDLVRRMQSLLHIDIDEDGYFASRNQDTLAVHSSEPGIFLIPTGQERIGFTAAMADSAVLAVIELLDCREIKHRVAISDINTELCSACGTCVKTCLFHACKIDSVAKVSIIDAKRCKGCGSCVTACPTGARDLLTYPKQYLFKAVSILSQLETEEHKILVLLCEGCGYQALDEAALQGVQYPVGVLPLKVRCGGIIDTQLILEAFHQGFDGVIICKCQDGHCSNITGNIDLDRRANLFREVLRSRKIDPERMRIVDASQQDGNRCIEAILELGQGLSERGGGRNE</sequence>
<dbReference type="GO" id="GO:0051536">
    <property type="term" value="F:iron-sulfur cluster binding"/>
    <property type="evidence" value="ECO:0007669"/>
    <property type="project" value="UniProtKB-KW"/>
</dbReference>
<evidence type="ECO:0000313" key="6">
    <source>
        <dbReference type="EMBL" id="WRO21114.1"/>
    </source>
</evidence>
<keyword evidence="1" id="KW-0479">Metal-binding</keyword>
<reference evidence="6 7" key="1">
    <citation type="submission" date="2023-04" db="EMBL/GenBank/DDBJ databases">
        <authorList>
            <person name="Hsu D."/>
        </authorList>
    </citation>
    <scope>NUCLEOTIDE SEQUENCE [LARGE SCALE GENOMIC DNA]</scope>
    <source>
        <strain evidence="6 7">MK1</strain>
    </source>
</reference>
<dbReference type="InterPro" id="IPR017896">
    <property type="entry name" value="4Fe4S_Fe-S-bd"/>
</dbReference>
<feature type="domain" description="4Fe-4S ferredoxin-type" evidence="5">
    <location>
        <begin position="320"/>
        <end position="349"/>
    </location>
</feature>
<organism evidence="6 7">
    <name type="scientific">Metallumcola ferriviriculae</name>
    <dbReference type="NCBI Taxonomy" id="3039180"/>
    <lineage>
        <taxon>Bacteria</taxon>
        <taxon>Bacillati</taxon>
        <taxon>Bacillota</taxon>
        <taxon>Clostridia</taxon>
        <taxon>Neomoorellales</taxon>
        <taxon>Desulfitibacteraceae</taxon>
        <taxon>Metallumcola</taxon>
    </lineage>
</organism>
<dbReference type="Pfam" id="PF12800">
    <property type="entry name" value="Fer4_4"/>
    <property type="match status" value="1"/>
</dbReference>
<accession>A0AAU0UK03</accession>
<dbReference type="Pfam" id="PF00037">
    <property type="entry name" value="Fer4"/>
    <property type="match status" value="1"/>
</dbReference>
<evidence type="ECO:0000256" key="4">
    <source>
        <dbReference type="ARBA" id="ARBA00023014"/>
    </source>
</evidence>
<evidence type="ECO:0000256" key="1">
    <source>
        <dbReference type="ARBA" id="ARBA00022723"/>
    </source>
</evidence>
<feature type="domain" description="4Fe-4S ferredoxin-type" evidence="5">
    <location>
        <begin position="351"/>
        <end position="380"/>
    </location>
</feature>
<dbReference type="GO" id="GO:0046872">
    <property type="term" value="F:metal ion binding"/>
    <property type="evidence" value="ECO:0007669"/>
    <property type="project" value="UniProtKB-KW"/>
</dbReference>
<dbReference type="PROSITE" id="PS00198">
    <property type="entry name" value="4FE4S_FER_1"/>
    <property type="match status" value="1"/>
</dbReference>
<proteinExistence type="predicted"/>
<dbReference type="InterPro" id="IPR003813">
    <property type="entry name" value="MvhD/FlpD"/>
</dbReference>
<dbReference type="KEGG" id="dbc:MFMK1_000909"/>
<protein>
    <submittedName>
        <fullName evidence="6">Hydrogenase iron-sulfur subunit</fullName>
    </submittedName>
</protein>
<evidence type="ECO:0000259" key="5">
    <source>
        <dbReference type="PROSITE" id="PS51379"/>
    </source>
</evidence>
<keyword evidence="2" id="KW-0560">Oxidoreductase</keyword>
<keyword evidence="3" id="KW-0408">Iron</keyword>
<dbReference type="RefSeq" id="WP_366923971.1">
    <property type="nucleotide sequence ID" value="NZ_CP121694.1"/>
</dbReference>
<evidence type="ECO:0000313" key="7">
    <source>
        <dbReference type="Proteomes" id="UP001329915"/>
    </source>
</evidence>
<dbReference type="Gene3D" id="3.30.70.20">
    <property type="match status" value="1"/>
</dbReference>
<evidence type="ECO:0000256" key="2">
    <source>
        <dbReference type="ARBA" id="ARBA00023002"/>
    </source>
</evidence>